<dbReference type="RefSeq" id="WP_186508161.1">
    <property type="nucleotide sequence ID" value="NZ_JACNEP010000020.1"/>
</dbReference>
<comment type="caution">
    <text evidence="1">The sequence shown here is derived from an EMBL/GenBank/DDBJ whole genome shotgun (WGS) entry which is preliminary data.</text>
</comment>
<dbReference type="Gene3D" id="3.20.20.140">
    <property type="entry name" value="Metal-dependent hydrolases"/>
    <property type="match status" value="1"/>
</dbReference>
<dbReference type="Pfam" id="PF01244">
    <property type="entry name" value="Peptidase_M19"/>
    <property type="match status" value="1"/>
</dbReference>
<reference evidence="1" key="2">
    <citation type="submission" date="2020-08" db="EMBL/GenBank/DDBJ databases">
        <authorList>
            <person name="Lai Q."/>
        </authorList>
    </citation>
    <scope>NUCLEOTIDE SEQUENCE</scope>
    <source>
        <strain evidence="1">S27-2</strain>
    </source>
</reference>
<keyword evidence="2" id="KW-1185">Reference proteome</keyword>
<protein>
    <submittedName>
        <fullName evidence="1">Dipeptidase</fullName>
    </submittedName>
</protein>
<proteinExistence type="predicted"/>
<evidence type="ECO:0000313" key="1">
    <source>
        <dbReference type="EMBL" id="MBC3767571.1"/>
    </source>
</evidence>
<dbReference type="GO" id="GO:0070573">
    <property type="term" value="F:metallodipeptidase activity"/>
    <property type="evidence" value="ECO:0007669"/>
    <property type="project" value="InterPro"/>
</dbReference>
<evidence type="ECO:0000313" key="2">
    <source>
        <dbReference type="Proteomes" id="UP000601768"/>
    </source>
</evidence>
<accession>A0A8J6M7E6</accession>
<dbReference type="InterPro" id="IPR008257">
    <property type="entry name" value="Pept_M19"/>
</dbReference>
<sequence length="386" mass="42323">MKKGIVLLLLVLLVGVYVTLPALLEPKFNRVIDHPPYKISDQAAQLHQKLTIMDWHADTLLWERDLNQSVARGHVDLARLQQGNVAIQMFTTVTKSPSGQNYQKNDGNSDRITLLAVAQGWPVSTWGSLLQRALYQAQKLDDAVQQSNGQLRWIKNQKDLNALLEARGEQGDKPPIGVMLGSEGGHPLEGNISNLDLMYHHGFRMMGLQHFFDNQLGGSLHGISQQGLTAFGRQVVKHLNELSMIIDVAHSSAQVVEDVLAISSRPIVVSHTGLYGVCQTPRNLSDGLMQKIAQKGGLIALGYWDAAVCDISPQGIAKMIQYGINLVGEDHIALGSDFDGAVETQLDTSELAAITQHLVDLGVKETQIQKVMGKNSVNFLQNNLPE</sequence>
<dbReference type="CDD" id="cd01301">
    <property type="entry name" value="rDP_like"/>
    <property type="match status" value="1"/>
</dbReference>
<dbReference type="AlphaFoldDB" id="A0A8J6M7E6"/>
<dbReference type="EMBL" id="JACNEP010000020">
    <property type="protein sequence ID" value="MBC3767571.1"/>
    <property type="molecule type" value="Genomic_DNA"/>
</dbReference>
<dbReference type="PANTHER" id="PTHR10443">
    <property type="entry name" value="MICROSOMAL DIPEPTIDASE"/>
    <property type="match status" value="1"/>
</dbReference>
<organism evidence="1 2">
    <name type="scientific">Neptunicella marina</name>
    <dbReference type="NCBI Taxonomy" id="2125989"/>
    <lineage>
        <taxon>Bacteria</taxon>
        <taxon>Pseudomonadati</taxon>
        <taxon>Pseudomonadota</taxon>
        <taxon>Gammaproteobacteria</taxon>
        <taxon>Alteromonadales</taxon>
        <taxon>Alteromonadaceae</taxon>
        <taxon>Neptunicella</taxon>
    </lineage>
</organism>
<dbReference type="GO" id="GO:0006508">
    <property type="term" value="P:proteolysis"/>
    <property type="evidence" value="ECO:0007669"/>
    <property type="project" value="InterPro"/>
</dbReference>
<reference evidence="1" key="1">
    <citation type="journal article" date="2018" name="Int. J. Syst. Evol. Microbiol.">
        <title>Neptunicella marina gen. nov., sp. nov., isolated from surface seawater.</title>
        <authorList>
            <person name="Liu X."/>
            <person name="Lai Q."/>
            <person name="Du Y."/>
            <person name="Zhang X."/>
            <person name="Liu Z."/>
            <person name="Sun F."/>
            <person name="Shao Z."/>
        </authorList>
    </citation>
    <scope>NUCLEOTIDE SEQUENCE</scope>
    <source>
        <strain evidence="1">S27-2</strain>
    </source>
</reference>
<dbReference type="SUPFAM" id="SSF51556">
    <property type="entry name" value="Metallo-dependent hydrolases"/>
    <property type="match status" value="1"/>
</dbReference>
<dbReference type="InterPro" id="IPR032466">
    <property type="entry name" value="Metal_Hydrolase"/>
</dbReference>
<name>A0A8J6M7E6_9ALTE</name>
<dbReference type="PROSITE" id="PS51365">
    <property type="entry name" value="RENAL_DIPEPTIDASE_2"/>
    <property type="match status" value="1"/>
</dbReference>
<dbReference type="Proteomes" id="UP000601768">
    <property type="component" value="Unassembled WGS sequence"/>
</dbReference>
<dbReference type="PANTHER" id="PTHR10443:SF12">
    <property type="entry name" value="DIPEPTIDASE"/>
    <property type="match status" value="1"/>
</dbReference>
<gene>
    <name evidence="1" type="ORF">H8B19_16955</name>
</gene>